<dbReference type="InterPro" id="IPR029058">
    <property type="entry name" value="AB_hydrolase_fold"/>
</dbReference>
<evidence type="ECO:0000313" key="5">
    <source>
        <dbReference type="Proteomes" id="UP000515406"/>
    </source>
</evidence>
<dbReference type="Proteomes" id="UP000515406">
    <property type="component" value="Chromosome"/>
</dbReference>
<evidence type="ECO:0000259" key="2">
    <source>
        <dbReference type="Pfam" id="PF00561"/>
    </source>
</evidence>
<dbReference type="EMBL" id="LR828257">
    <property type="protein sequence ID" value="CAD0300285.1"/>
    <property type="molecule type" value="Genomic_DNA"/>
</dbReference>
<dbReference type="InterPro" id="IPR000639">
    <property type="entry name" value="Epox_hydrolase-like"/>
</dbReference>
<feature type="domain" description="AB hydrolase-1" evidence="2">
    <location>
        <begin position="36"/>
        <end position="334"/>
    </location>
</feature>
<dbReference type="AlphaFoldDB" id="A0A6V7BFU9"/>
<dbReference type="PRINTS" id="PR00412">
    <property type="entry name" value="EPOXHYDRLASE"/>
</dbReference>
<dbReference type="RefSeq" id="WP_074058419.1">
    <property type="nucleotide sequence ID" value="NZ_CP060399.1"/>
</dbReference>
<dbReference type="EMBL" id="JAWMQI010000018">
    <property type="protein sequence ID" value="MDV7248161.1"/>
    <property type="molecule type" value="Genomic_DNA"/>
</dbReference>
<dbReference type="EMBL" id="LR828257">
    <property type="protein sequence ID" value="CAD0300295.1"/>
    <property type="molecule type" value="Genomic_DNA"/>
</dbReference>
<name>A0A6V7BFU9_9XANT</name>
<protein>
    <submittedName>
        <fullName evidence="4">Alpha/beta hydrolase</fullName>
    </submittedName>
    <submittedName>
        <fullName evidence="3">Epoxide hydrolase A</fullName>
    </submittedName>
</protein>
<evidence type="ECO:0000313" key="3">
    <source>
        <dbReference type="EMBL" id="CAD0300295.1"/>
    </source>
</evidence>
<reference evidence="4 6" key="2">
    <citation type="submission" date="2023-10" db="EMBL/GenBank/DDBJ databases">
        <title>A new tool for lettuce pathogen research.</title>
        <authorList>
            <person name="Horton K.N."/>
            <person name="Cseke L.J."/>
            <person name="Badiwe M."/>
            <person name="Tesfaye D."/>
            <person name="Klein A."/>
            <person name="Su J."/>
            <person name="Potnis N."/>
            <person name="Gassmann W."/>
        </authorList>
    </citation>
    <scope>NUCLEOTIDE SEQUENCE [LARGE SCALE GENOMIC DNA]</scope>
    <source>
        <strain evidence="4 6">JSKH1901</strain>
    </source>
</reference>
<dbReference type="SUPFAM" id="SSF53474">
    <property type="entry name" value="alpha/beta-Hydrolases"/>
    <property type="match status" value="1"/>
</dbReference>
<dbReference type="GeneID" id="55514504"/>
<dbReference type="InterPro" id="IPR000073">
    <property type="entry name" value="AB_hydrolase_1"/>
</dbReference>
<proteinExistence type="predicted"/>
<reference evidence="3 5" key="1">
    <citation type="submission" date="2020-07" db="EMBL/GenBank/DDBJ databases">
        <authorList>
            <person name="Pothier F. J."/>
        </authorList>
    </citation>
    <scope>NUCLEOTIDE SEQUENCE [LARGE SCALE GENOMIC DNA]</scope>
    <source>
        <strain evidence="3 5">CFBP 498</strain>
    </source>
</reference>
<dbReference type="Proteomes" id="UP001187425">
    <property type="component" value="Unassembled WGS sequence"/>
</dbReference>
<evidence type="ECO:0000313" key="4">
    <source>
        <dbReference type="EMBL" id="MDV7248161.1"/>
    </source>
</evidence>
<evidence type="ECO:0000313" key="6">
    <source>
        <dbReference type="Proteomes" id="UP001187425"/>
    </source>
</evidence>
<dbReference type="Gene3D" id="3.40.50.1820">
    <property type="entry name" value="alpha/beta hydrolase"/>
    <property type="match status" value="1"/>
</dbReference>
<dbReference type="Pfam" id="PF00561">
    <property type="entry name" value="Abhydrolase_1"/>
    <property type="match status" value="1"/>
</dbReference>
<gene>
    <name evidence="3" type="primary">ephA</name>
    <name evidence="3" type="ORF">CFBP498_02120</name>
    <name evidence="4" type="ORF">R4K57_07025</name>
</gene>
<accession>A0A6V7BFU9</accession>
<organism evidence="3 5">
    <name type="scientific">Xanthomonas hortorum pv. vitians</name>
    <dbReference type="NCBI Taxonomy" id="83224"/>
    <lineage>
        <taxon>Bacteria</taxon>
        <taxon>Pseudomonadati</taxon>
        <taxon>Pseudomonadota</taxon>
        <taxon>Gammaproteobacteria</taxon>
        <taxon>Lysobacterales</taxon>
        <taxon>Lysobacteraceae</taxon>
        <taxon>Xanthomonas</taxon>
    </lineage>
</organism>
<sequence length="351" mass="39300">MTDTKIVPSTSSPLPPVRFVDTNGIRLAVYDEGSGPAVLLLHGFLGLAYSWRHQFSAFVRAGYRVIAVDQRGYGLSDRPAAVEAYDMANLTADLVGVLDALGIEKAIVVGHDWGAGVAWQMPLHHPIRVAGVVALNVAYVPDGQLWLHPIQTKAVAPEFVPDPNVDPIEQMRRVYKSNMYVLSMHDSDHIDKLMVRDVRRTFATCMRRGVLTSAQYVTFPPDAKHMELFQPLEGPEPDTSPGTAILSDEELDFYVEKFERTGFTPGLNWYRNWSRNWQANRNIDQTINVPSLMIAAEDDVTLAPNMMDGMESFVPDVEKHVVRDCGHFSLEEKPGEVTGIVIDWLQRRFPV</sequence>
<dbReference type="PANTHER" id="PTHR43329">
    <property type="entry name" value="EPOXIDE HYDROLASE"/>
    <property type="match status" value="1"/>
</dbReference>
<keyword evidence="1 3" id="KW-0378">Hydrolase</keyword>
<keyword evidence="5" id="KW-1185">Reference proteome</keyword>
<dbReference type="PRINTS" id="PR00111">
    <property type="entry name" value="ABHYDROLASE"/>
</dbReference>
<evidence type="ECO:0000256" key="1">
    <source>
        <dbReference type="ARBA" id="ARBA00022801"/>
    </source>
</evidence>
<dbReference type="GO" id="GO:0016787">
    <property type="term" value="F:hydrolase activity"/>
    <property type="evidence" value="ECO:0007669"/>
    <property type="project" value="UniProtKB-KW"/>
</dbReference>